<dbReference type="GO" id="GO:0004563">
    <property type="term" value="F:beta-N-acetylhexosaminidase activity"/>
    <property type="evidence" value="ECO:0007669"/>
    <property type="project" value="InterPro"/>
</dbReference>
<dbReference type="InterPro" id="IPR017853">
    <property type="entry name" value="GH"/>
</dbReference>
<dbReference type="Gene3D" id="3.30.379.10">
    <property type="entry name" value="Chitobiase/beta-hexosaminidase domain 2-like"/>
    <property type="match status" value="1"/>
</dbReference>
<evidence type="ECO:0000256" key="2">
    <source>
        <dbReference type="ARBA" id="ARBA00022801"/>
    </source>
</evidence>
<reference evidence="9 10" key="1">
    <citation type="submission" date="2019-07" db="EMBL/GenBank/DDBJ databases">
        <title>Whole genome shotgun sequence of Acetobacter tropicalis NBRC 16470.</title>
        <authorList>
            <person name="Hosoyama A."/>
            <person name="Uohara A."/>
            <person name="Ohji S."/>
            <person name="Ichikawa N."/>
        </authorList>
    </citation>
    <scope>NUCLEOTIDE SEQUENCE [LARGE SCALE GENOMIC DNA]</scope>
    <source>
        <strain evidence="9 10">NBRC 16470</strain>
    </source>
</reference>
<comment type="similarity">
    <text evidence="1">Belongs to the glycosyl hydrolase 20 family.</text>
</comment>
<gene>
    <name evidence="9" type="ORF">ATR01nite_13210</name>
</gene>
<dbReference type="AlphaFoldDB" id="A0A511FLY0"/>
<keyword evidence="2" id="KW-0378">Hydrolase</keyword>
<evidence type="ECO:0000256" key="6">
    <source>
        <dbReference type="SAM" id="SignalP"/>
    </source>
</evidence>
<evidence type="ECO:0000256" key="4">
    <source>
        <dbReference type="ARBA" id="ARBA00033000"/>
    </source>
</evidence>
<protein>
    <recommendedName>
        <fullName evidence="4">N-acetyl-beta-glucosaminidase</fullName>
    </recommendedName>
</protein>
<dbReference type="PANTHER" id="PTHR22600:SF21">
    <property type="entry name" value="BETA-HEXOSAMINIDASE A"/>
    <property type="match status" value="1"/>
</dbReference>
<dbReference type="GO" id="GO:0005764">
    <property type="term" value="C:lysosome"/>
    <property type="evidence" value="ECO:0007669"/>
    <property type="project" value="TreeGrafter"/>
</dbReference>
<dbReference type="InterPro" id="IPR015883">
    <property type="entry name" value="Glyco_hydro_20_cat"/>
</dbReference>
<dbReference type="EMBL" id="BJVR01000009">
    <property type="protein sequence ID" value="GEL50246.1"/>
    <property type="molecule type" value="Genomic_DNA"/>
</dbReference>
<proteinExistence type="inferred from homology"/>
<dbReference type="Pfam" id="PF00728">
    <property type="entry name" value="Glyco_hydro_20"/>
    <property type="match status" value="1"/>
</dbReference>
<sequence>MMRQITRPMRCFLVSATALVWSAAPALSAPVTSGAGLGGAEKPVIMPAPSSIQTDGATSPLPKTIVIRWDGKALPVLVTAVERFRTRLEKLTGQPIRFVSSSADASAFTITLHCAGKDGAFPALDMPEQYALTVSASGATLDAAGPVGILHGLASLLQLAGRDATGAVITHASLNDTPRFRWRGLMIDVSRHFMSIPTLQRQIDAMEMVKLNVLHLHLSDGQGFRVESRLFPRLHTVASHGAYYTQKQIRALVTYAAERGIRVVPEFDTPGHTFALLEAYPRYAAQAPLNMEDRAEKNRAALDPTNPATYRFVTALYGEMASLFPDAYFHIGGDEVVAKQWTTSPHIHAYMQAHSFKTPAEMQAEFTTRVAQALTHRHKKVIGWDEITAADIPRDTVVEIWRGAARTAAATAAGHPVVVSDGYYLDRLQPAAIPYAQDPLGNVANMAEAEAAAQATGPGGTIADKVTTQTTPLTDAQKALVLGAEAALWTEIVTEEMLDSRLWPRMAALAERFWSSASACDGETLYPRLAVTQDKLEELGLESSARASQRLARLAPGETAPASVLLSVTSPVRNYAHNHEFLQIRHKQRATEQDLNTLADIASPDSFAADTFNRQAAAYAAGQKDLKATLRAQLAYWVANDAAFQAAAARNPALQNALPASESLKNLAQAGLMLLGYDHSSGWKHRVRAAVRKARAEIAASATTKVVTNTPQPPGDLLQDILPGIEALSARIMHGEGLPTKRP</sequence>
<dbReference type="Pfam" id="PF02838">
    <property type="entry name" value="Glyco_hydro_20b"/>
    <property type="match status" value="1"/>
</dbReference>
<keyword evidence="3" id="KW-0326">Glycosidase</keyword>
<dbReference type="PRINTS" id="PR00738">
    <property type="entry name" value="GLHYDRLASE20"/>
</dbReference>
<feature type="signal peptide" evidence="6">
    <location>
        <begin position="1"/>
        <end position="28"/>
    </location>
</feature>
<dbReference type="Gene3D" id="3.20.20.80">
    <property type="entry name" value="Glycosidases"/>
    <property type="match status" value="1"/>
</dbReference>
<comment type="caution">
    <text evidence="9">The sequence shown here is derived from an EMBL/GenBank/DDBJ whole genome shotgun (WGS) entry which is preliminary data.</text>
</comment>
<evidence type="ECO:0000259" key="7">
    <source>
        <dbReference type="Pfam" id="PF00728"/>
    </source>
</evidence>
<evidence type="ECO:0000313" key="9">
    <source>
        <dbReference type="EMBL" id="GEL50246.1"/>
    </source>
</evidence>
<dbReference type="InterPro" id="IPR029018">
    <property type="entry name" value="Hex-like_dom2"/>
</dbReference>
<name>A0A511FLY0_9PROT</name>
<feature type="active site" description="Proton donor" evidence="5">
    <location>
        <position position="335"/>
    </location>
</feature>
<feature type="chain" id="PRO_5022856553" description="N-acetyl-beta-glucosaminidase" evidence="6">
    <location>
        <begin position="29"/>
        <end position="743"/>
    </location>
</feature>
<evidence type="ECO:0000259" key="8">
    <source>
        <dbReference type="Pfam" id="PF02838"/>
    </source>
</evidence>
<evidence type="ECO:0000313" key="10">
    <source>
        <dbReference type="Proteomes" id="UP000321800"/>
    </source>
</evidence>
<dbReference type="GO" id="GO:0030203">
    <property type="term" value="P:glycosaminoglycan metabolic process"/>
    <property type="evidence" value="ECO:0007669"/>
    <property type="project" value="TreeGrafter"/>
</dbReference>
<dbReference type="SUPFAM" id="SSF51445">
    <property type="entry name" value="(Trans)glycosidases"/>
    <property type="match status" value="1"/>
</dbReference>
<dbReference type="GO" id="GO:0006689">
    <property type="term" value="P:ganglioside catabolic process"/>
    <property type="evidence" value="ECO:0007669"/>
    <property type="project" value="TreeGrafter"/>
</dbReference>
<feature type="domain" description="Glycoside hydrolase family 20 catalytic" evidence="7">
    <location>
        <begin position="180"/>
        <end position="516"/>
    </location>
</feature>
<evidence type="ECO:0000256" key="1">
    <source>
        <dbReference type="ARBA" id="ARBA00006285"/>
    </source>
</evidence>
<evidence type="ECO:0000256" key="3">
    <source>
        <dbReference type="ARBA" id="ARBA00023295"/>
    </source>
</evidence>
<dbReference type="RefSeq" id="WP_082741256.1">
    <property type="nucleotide sequence ID" value="NZ_BJVR01000009.1"/>
</dbReference>
<evidence type="ECO:0000256" key="5">
    <source>
        <dbReference type="PIRSR" id="PIRSR625705-1"/>
    </source>
</evidence>
<accession>A0A511FLY0</accession>
<dbReference type="SUPFAM" id="SSF55545">
    <property type="entry name" value="beta-N-acetylhexosaminidase-like domain"/>
    <property type="match status" value="1"/>
</dbReference>
<dbReference type="InterPro" id="IPR025705">
    <property type="entry name" value="Beta_hexosaminidase_sua/sub"/>
</dbReference>
<dbReference type="Proteomes" id="UP000321800">
    <property type="component" value="Unassembled WGS sequence"/>
</dbReference>
<dbReference type="PANTHER" id="PTHR22600">
    <property type="entry name" value="BETA-HEXOSAMINIDASE"/>
    <property type="match status" value="1"/>
</dbReference>
<keyword evidence="6" id="KW-0732">Signal</keyword>
<dbReference type="InterPro" id="IPR015882">
    <property type="entry name" value="HEX_bac_N"/>
</dbReference>
<dbReference type="GO" id="GO:0016020">
    <property type="term" value="C:membrane"/>
    <property type="evidence" value="ECO:0007669"/>
    <property type="project" value="TreeGrafter"/>
</dbReference>
<dbReference type="GO" id="GO:0005975">
    <property type="term" value="P:carbohydrate metabolic process"/>
    <property type="evidence" value="ECO:0007669"/>
    <property type="project" value="InterPro"/>
</dbReference>
<feature type="domain" description="Beta-hexosaminidase bacterial type N-terminal" evidence="8">
    <location>
        <begin position="43"/>
        <end position="171"/>
    </location>
</feature>
<organism evidence="9 10">
    <name type="scientific">Acetobacter tropicalis</name>
    <dbReference type="NCBI Taxonomy" id="104102"/>
    <lineage>
        <taxon>Bacteria</taxon>
        <taxon>Pseudomonadati</taxon>
        <taxon>Pseudomonadota</taxon>
        <taxon>Alphaproteobacteria</taxon>
        <taxon>Acetobacterales</taxon>
        <taxon>Acetobacteraceae</taxon>
        <taxon>Acetobacter</taxon>
    </lineage>
</organism>